<dbReference type="PATRIC" id="fig|28037.237.peg.1182"/>
<comment type="caution">
    <text evidence="2">The sequence shown here is derived from an EMBL/GenBank/DDBJ whole genome shotgun (WGS) entry which is preliminary data.</text>
</comment>
<evidence type="ECO:0000313" key="9">
    <source>
        <dbReference type="Proteomes" id="UP000075618"/>
    </source>
</evidence>
<evidence type="ECO:0000313" key="12">
    <source>
        <dbReference type="Proteomes" id="UP000255482"/>
    </source>
</evidence>
<evidence type="ECO:0000313" key="6">
    <source>
        <dbReference type="EMBL" id="RSI97072.1"/>
    </source>
</evidence>
<dbReference type="InterPro" id="IPR019493">
    <property type="entry name" value="Bacteriocin_IIb_lactacin-rel"/>
</dbReference>
<evidence type="ECO:0000313" key="11">
    <source>
        <dbReference type="Proteomes" id="UP000193849"/>
    </source>
</evidence>
<keyword evidence="1" id="KW-0812">Transmembrane</keyword>
<dbReference type="NCBIfam" id="TIGR03949">
    <property type="entry name" value="bact_IIb_cerein"/>
    <property type="match status" value="1"/>
</dbReference>
<dbReference type="EMBL" id="UHFS01000002">
    <property type="protein sequence ID" value="SUN74214.1"/>
    <property type="molecule type" value="Genomic_DNA"/>
</dbReference>
<dbReference type="GO" id="GO:0042742">
    <property type="term" value="P:defense response to bacterium"/>
    <property type="evidence" value="ECO:0007669"/>
    <property type="project" value="InterPro"/>
</dbReference>
<keyword evidence="1" id="KW-1133">Transmembrane helix</keyword>
<evidence type="ECO:0000313" key="13">
    <source>
        <dbReference type="Proteomes" id="UP000280535"/>
    </source>
</evidence>
<reference evidence="5 11" key="2">
    <citation type="journal article" date="2016" name="Eur. J. Clin. Microbiol. Infect. Dis.">
        <title>Whole genome sequencing as a tool for phylogenetic analysis of clinical strains of Mitis group streptococci.</title>
        <authorList>
            <person name="Rasmussen L.H."/>
            <person name="Dargis R."/>
            <person name="Hojholt K."/>
            <person name="Christensen J.J."/>
            <person name="Skovgaard O."/>
            <person name="Justesen U.S."/>
            <person name="Rosenvinge F.S."/>
            <person name="Moser C."/>
            <person name="Lukjancenko O."/>
            <person name="Rasmussen S."/>
            <person name="Nielsen X.C."/>
        </authorList>
    </citation>
    <scope>NUCLEOTIDE SEQUENCE [LARGE SCALE GENOMIC DNA]</scope>
    <source>
        <strain evidence="5 11">RH_777_07</strain>
    </source>
</reference>
<dbReference type="Proteomes" id="UP000280535">
    <property type="component" value="Unassembled WGS sequence"/>
</dbReference>
<dbReference type="Proteomes" id="UP000255482">
    <property type="component" value="Unassembled WGS sequence"/>
</dbReference>
<name>A0A081PUE6_STRMT</name>
<reference evidence="2 8" key="1">
    <citation type="submission" date="2014-05" db="EMBL/GenBank/DDBJ databases">
        <authorList>
            <person name="Daugherty S.C."/>
            <person name="Tallon L.J."/>
            <person name="Sadzewicz L."/>
            <person name="Kilian M."/>
            <person name="Tettelin H."/>
        </authorList>
    </citation>
    <scope>NUCLEOTIDE SEQUENCE [LARGE SCALE GENOMIC DNA]</scope>
    <source>
        <strain evidence="2 8">SK1126</strain>
    </source>
</reference>
<reference evidence="6 13" key="7">
    <citation type="submission" date="2018-11" db="EMBL/GenBank/DDBJ databases">
        <title>Species Designations Belie Phenotypic and Genotypic Heterogeneity in Oral Streptococci.</title>
        <authorList>
            <person name="Velsko I."/>
        </authorList>
    </citation>
    <scope>NUCLEOTIDE SEQUENCE [LARGE SCALE GENOMIC DNA]</scope>
    <source>
        <strain evidence="6 13">BCC49</strain>
    </source>
</reference>
<reference evidence="3 9" key="3">
    <citation type="submission" date="2016-01" db="EMBL/GenBank/DDBJ databases">
        <title>Highly variable Streptococcus oralis are common among viridans streptococci isolated from primates.</title>
        <authorList>
            <person name="Denapaite D."/>
            <person name="Rieger M."/>
            <person name="Koendgen S."/>
            <person name="Brueckner R."/>
            <person name="Ochigava I."/>
            <person name="Kappeler P."/>
            <person name="Maetz-Rensing K."/>
            <person name="Leendertz F."/>
            <person name="Hakenbeck R."/>
        </authorList>
    </citation>
    <scope>NUCLEOTIDE SEQUENCE [LARGE SCALE GENOMIC DNA]</scope>
    <source>
        <strain evidence="3 9">10712</strain>
    </source>
</reference>
<reference evidence="5" key="5">
    <citation type="submission" date="2017-04" db="EMBL/GenBank/DDBJ databases">
        <authorList>
            <person name="Afonso C.L."/>
            <person name="Miller P.J."/>
            <person name="Scott M.A."/>
            <person name="Spackman E."/>
            <person name="Goraichik I."/>
            <person name="Dimitrov K.M."/>
            <person name="Suarez D.L."/>
            <person name="Swayne D.E."/>
        </authorList>
    </citation>
    <scope>NUCLEOTIDE SEQUENCE</scope>
    <source>
        <strain evidence="5">RH_777_07</strain>
    </source>
</reference>
<organism evidence="2 8">
    <name type="scientific">Streptococcus mitis</name>
    <dbReference type="NCBI Taxonomy" id="28037"/>
    <lineage>
        <taxon>Bacteria</taxon>
        <taxon>Bacillati</taxon>
        <taxon>Bacillota</taxon>
        <taxon>Bacilli</taxon>
        <taxon>Lactobacillales</taxon>
        <taxon>Streptococcaceae</taxon>
        <taxon>Streptococcus</taxon>
        <taxon>Streptococcus mitis group</taxon>
    </lineage>
</organism>
<dbReference type="Proteomes" id="UP000075618">
    <property type="component" value="Unassembled WGS sequence"/>
</dbReference>
<dbReference type="EMBL" id="LROT01000027">
    <property type="protein sequence ID" value="KYF33277.1"/>
    <property type="molecule type" value="Genomic_DNA"/>
</dbReference>
<reference evidence="4 10" key="4">
    <citation type="submission" date="2017-02" db="EMBL/GenBank/DDBJ databases">
        <title>Draft genome sequence of Streptococcus mitis CCUG 61082.</title>
        <authorList>
            <person name="Salva-Serra F."/>
            <person name="Engstrom-Jakobsson H."/>
            <person name="Thorell K."/>
            <person name="Jaen-Luchoro D."/>
            <person name="Gonzales-Siles L."/>
            <person name="Karlsson R."/>
            <person name="Gomila M."/>
            <person name="Yazdan S."/>
            <person name="Boulund F."/>
            <person name="Johnning A."/>
            <person name="Engstrand L."/>
            <person name="Kristiansson E."/>
            <person name="Moore E."/>
        </authorList>
    </citation>
    <scope>NUCLEOTIDE SEQUENCE [LARGE SCALE GENOMIC DNA]</scope>
    <source>
        <strain evidence="4 10">CCUG 61082</strain>
    </source>
</reference>
<sequence>MTNFDKMEQNFVALTEEELMNVDGGIIPIAVAASIIAGSAFAGLSAGVAIGISRNKR</sequence>
<evidence type="ECO:0000313" key="2">
    <source>
        <dbReference type="EMBL" id="KEQ34319.1"/>
    </source>
</evidence>
<dbReference type="InterPro" id="IPR023991">
    <property type="entry name" value="Bacteriocin_IIb_lactobn/cerein"/>
</dbReference>
<reference evidence="7 12" key="6">
    <citation type="submission" date="2018-06" db="EMBL/GenBank/DDBJ databases">
        <authorList>
            <consortium name="Pathogen Informatics"/>
            <person name="Doyle S."/>
        </authorList>
    </citation>
    <scope>NUCLEOTIDE SEQUENCE [LARGE SCALE GENOMIC DNA]</scope>
    <source>
        <strain evidence="7 12">NCTC12261</strain>
    </source>
</reference>
<dbReference type="EMBL" id="NCVD01000048">
    <property type="protein sequence ID" value="ORO88668.1"/>
    <property type="molecule type" value="Genomic_DNA"/>
</dbReference>
<proteinExistence type="predicted"/>
<evidence type="ECO:0000313" key="5">
    <source>
        <dbReference type="EMBL" id="ORO88668.1"/>
    </source>
</evidence>
<protein>
    <submittedName>
        <fullName evidence="2 4">Bacteriocin</fullName>
    </submittedName>
    <submittedName>
        <fullName evidence="3">Two-peptide bacteriocin peptide CibA</fullName>
    </submittedName>
</protein>
<dbReference type="Proteomes" id="UP000028093">
    <property type="component" value="Unassembled WGS sequence"/>
</dbReference>
<accession>A0A081PUE6</accession>
<dbReference type="EMBL" id="MUXS01000007">
    <property type="protein sequence ID" value="OOR80454.1"/>
    <property type="molecule type" value="Genomic_DNA"/>
</dbReference>
<dbReference type="Pfam" id="PF10439">
    <property type="entry name" value="Bacteriocin_IIc"/>
    <property type="match status" value="1"/>
</dbReference>
<feature type="transmembrane region" description="Helical" evidence="1">
    <location>
        <begin position="26"/>
        <end position="52"/>
    </location>
</feature>
<dbReference type="Proteomes" id="UP000190872">
    <property type="component" value="Unassembled WGS sequence"/>
</dbReference>
<evidence type="ECO:0000313" key="4">
    <source>
        <dbReference type="EMBL" id="OOR80454.1"/>
    </source>
</evidence>
<evidence type="ECO:0000313" key="10">
    <source>
        <dbReference type="Proteomes" id="UP000190872"/>
    </source>
</evidence>
<keyword evidence="1" id="KW-0472">Membrane</keyword>
<dbReference type="EMBL" id="JPFT01000001">
    <property type="protein sequence ID" value="KEQ34319.1"/>
    <property type="molecule type" value="Genomic_DNA"/>
</dbReference>
<evidence type="ECO:0000313" key="3">
    <source>
        <dbReference type="EMBL" id="KYF33277.1"/>
    </source>
</evidence>
<dbReference type="RefSeq" id="WP_000180829.1">
    <property type="nucleotide sequence ID" value="NZ_CAMHHN010000006.1"/>
</dbReference>
<evidence type="ECO:0000313" key="8">
    <source>
        <dbReference type="Proteomes" id="UP000028093"/>
    </source>
</evidence>
<evidence type="ECO:0000256" key="1">
    <source>
        <dbReference type="SAM" id="Phobius"/>
    </source>
</evidence>
<dbReference type="AlphaFoldDB" id="A0A081PUE6"/>
<gene>
    <name evidence="7" type="primary">sthA</name>
    <name evidence="4" type="ORF">B0179_04710</name>
    <name evidence="5" type="ORF">B7702_05705</name>
    <name evidence="6" type="ORF">D8843_07655</name>
    <name evidence="7" type="ORF">NCTC12261_00159</name>
    <name evidence="2" type="ORF">SK1126_0027</name>
    <name evidence="3" type="ORF">SMI10712_00042</name>
</gene>
<evidence type="ECO:0000313" key="7">
    <source>
        <dbReference type="EMBL" id="SUN74214.1"/>
    </source>
</evidence>
<dbReference type="EMBL" id="RJOA01000016">
    <property type="protein sequence ID" value="RSI97072.1"/>
    <property type="molecule type" value="Genomic_DNA"/>
</dbReference>
<dbReference type="Proteomes" id="UP000193849">
    <property type="component" value="Unassembled WGS sequence"/>
</dbReference>